<dbReference type="Pfam" id="PF02578">
    <property type="entry name" value="Cu-oxidase_4"/>
    <property type="match status" value="1"/>
</dbReference>
<dbReference type="InterPro" id="IPR003730">
    <property type="entry name" value="Cu_polyphenol_OxRdtase"/>
</dbReference>
<comment type="function">
    <text evidence="3">Purine nucleoside enzyme that catalyzes the phosphorolysis of adenosine and inosine nucleosides, yielding D-ribose 1-phosphate and the respective free bases, adenine and hypoxanthine. Also catalyzes the phosphorolysis of S-methyl-5'-thioadenosine into adenine and S-methyl-5-thio-alpha-D-ribose 1-phosphate. Also has adenosine deaminase activity.</text>
</comment>
<evidence type="ECO:0000256" key="8">
    <source>
        <dbReference type="ARBA" id="ARBA00022833"/>
    </source>
</evidence>
<dbReference type="InterPro" id="IPR011324">
    <property type="entry name" value="Cytotoxic_necrot_fac-like_cat"/>
</dbReference>
<comment type="catalytic activity">
    <reaction evidence="11">
        <text>S-methyl-5'-thioadenosine + phosphate = 5-(methylsulfanyl)-alpha-D-ribose 1-phosphate + adenine</text>
        <dbReference type="Rhea" id="RHEA:11852"/>
        <dbReference type="ChEBI" id="CHEBI:16708"/>
        <dbReference type="ChEBI" id="CHEBI:17509"/>
        <dbReference type="ChEBI" id="CHEBI:43474"/>
        <dbReference type="ChEBI" id="CHEBI:58533"/>
        <dbReference type="EC" id="2.4.2.28"/>
    </reaction>
    <physiologicalReaction direction="left-to-right" evidence="11">
        <dbReference type="Rhea" id="RHEA:11853"/>
    </physiologicalReaction>
</comment>
<comment type="catalytic activity">
    <reaction evidence="10">
        <text>adenosine + phosphate = alpha-D-ribose 1-phosphate + adenine</text>
        <dbReference type="Rhea" id="RHEA:27642"/>
        <dbReference type="ChEBI" id="CHEBI:16335"/>
        <dbReference type="ChEBI" id="CHEBI:16708"/>
        <dbReference type="ChEBI" id="CHEBI:43474"/>
        <dbReference type="ChEBI" id="CHEBI:57720"/>
        <dbReference type="EC" id="2.4.2.1"/>
    </reaction>
    <physiologicalReaction direction="left-to-right" evidence="10">
        <dbReference type="Rhea" id="RHEA:27643"/>
    </physiologicalReaction>
</comment>
<comment type="similarity">
    <text evidence="4 12">Belongs to the purine nucleoside phosphorylase YfiH/LACC1 family.</text>
</comment>
<organism evidence="13 14">
    <name type="scientific">Bacillus carboniphilus</name>
    <dbReference type="NCBI Taxonomy" id="86663"/>
    <lineage>
        <taxon>Bacteria</taxon>
        <taxon>Bacillati</taxon>
        <taxon>Bacillota</taxon>
        <taxon>Bacilli</taxon>
        <taxon>Bacillales</taxon>
        <taxon>Bacillaceae</taxon>
        <taxon>Bacillus</taxon>
    </lineage>
</organism>
<evidence type="ECO:0000256" key="2">
    <source>
        <dbReference type="ARBA" id="ARBA00001947"/>
    </source>
</evidence>
<dbReference type="InterPro" id="IPR038371">
    <property type="entry name" value="Cu_polyphenol_OxRdtase_sf"/>
</dbReference>
<dbReference type="PANTHER" id="PTHR30616">
    <property type="entry name" value="UNCHARACTERIZED PROTEIN YFIH"/>
    <property type="match status" value="1"/>
</dbReference>
<keyword evidence="5" id="KW-0808">Transferase</keyword>
<evidence type="ECO:0000256" key="4">
    <source>
        <dbReference type="ARBA" id="ARBA00007353"/>
    </source>
</evidence>
<evidence type="ECO:0000313" key="14">
    <source>
        <dbReference type="Proteomes" id="UP001197974"/>
    </source>
</evidence>
<dbReference type="PANTHER" id="PTHR30616:SF2">
    <property type="entry name" value="PURINE NUCLEOSIDE PHOSPHORYLASE LACC1"/>
    <property type="match status" value="1"/>
</dbReference>
<gene>
    <name evidence="13" type="primary">pgeF</name>
    <name evidence="13" type="ORF">LC087_05525</name>
</gene>
<comment type="catalytic activity">
    <reaction evidence="1">
        <text>inosine + phosphate = alpha-D-ribose 1-phosphate + hypoxanthine</text>
        <dbReference type="Rhea" id="RHEA:27646"/>
        <dbReference type="ChEBI" id="CHEBI:17368"/>
        <dbReference type="ChEBI" id="CHEBI:17596"/>
        <dbReference type="ChEBI" id="CHEBI:43474"/>
        <dbReference type="ChEBI" id="CHEBI:57720"/>
        <dbReference type="EC" id="2.4.2.1"/>
    </reaction>
    <physiologicalReaction direction="left-to-right" evidence="1">
        <dbReference type="Rhea" id="RHEA:27647"/>
    </physiologicalReaction>
</comment>
<evidence type="ECO:0000256" key="6">
    <source>
        <dbReference type="ARBA" id="ARBA00022723"/>
    </source>
</evidence>
<evidence type="ECO:0000313" key="13">
    <source>
        <dbReference type="EMBL" id="WLR43614.1"/>
    </source>
</evidence>
<dbReference type="RefSeq" id="WP_226538416.1">
    <property type="nucleotide sequence ID" value="NZ_CP129013.1"/>
</dbReference>
<name>A0ABY9JW37_9BACI</name>
<dbReference type="Proteomes" id="UP001197974">
    <property type="component" value="Chromosome"/>
</dbReference>
<comment type="catalytic activity">
    <reaction evidence="9">
        <text>adenosine + H2O + H(+) = inosine + NH4(+)</text>
        <dbReference type="Rhea" id="RHEA:24408"/>
        <dbReference type="ChEBI" id="CHEBI:15377"/>
        <dbReference type="ChEBI" id="CHEBI:15378"/>
        <dbReference type="ChEBI" id="CHEBI:16335"/>
        <dbReference type="ChEBI" id="CHEBI:17596"/>
        <dbReference type="ChEBI" id="CHEBI:28938"/>
        <dbReference type="EC" id="3.5.4.4"/>
    </reaction>
    <physiologicalReaction direction="left-to-right" evidence="9">
        <dbReference type="Rhea" id="RHEA:24409"/>
    </physiologicalReaction>
</comment>
<dbReference type="SUPFAM" id="SSF64438">
    <property type="entry name" value="CNF1/YfiH-like putative cysteine hydrolases"/>
    <property type="match status" value="1"/>
</dbReference>
<dbReference type="NCBIfam" id="TIGR00726">
    <property type="entry name" value="peptidoglycan editing factor PgeF"/>
    <property type="match status" value="1"/>
</dbReference>
<proteinExistence type="inferred from homology"/>
<evidence type="ECO:0000256" key="10">
    <source>
        <dbReference type="ARBA" id="ARBA00048968"/>
    </source>
</evidence>
<keyword evidence="6" id="KW-0479">Metal-binding</keyword>
<evidence type="ECO:0000256" key="5">
    <source>
        <dbReference type="ARBA" id="ARBA00022679"/>
    </source>
</evidence>
<keyword evidence="7" id="KW-0378">Hydrolase</keyword>
<evidence type="ECO:0000256" key="9">
    <source>
        <dbReference type="ARBA" id="ARBA00047989"/>
    </source>
</evidence>
<dbReference type="Gene3D" id="3.60.140.10">
    <property type="entry name" value="CNF1/YfiH-like putative cysteine hydrolases"/>
    <property type="match status" value="1"/>
</dbReference>
<keyword evidence="8" id="KW-0862">Zinc</keyword>
<sequence length="274" mass="30659">MEPFQLRNDLYMSIPLLEELNPSIVAGFSTKRGGISRGDFNSLNLGLHVGDEQQSVRNNRQVLSEAIEFPLSNWVCAQQTHQDHIEKVTVTDLQKGVFDEQSALSSTDGMYTNDKNLMLTLCFADCVPLFYYHPKKQLIGLIHAGWKGTAAKISRKIVSEWVMKEGASLNDIYVFIGPSIKGCCYIVDDRVITSVGKTVHAPAQQYAKEVTKGQYAIDLSKINKLQLVEEGVKEKNIFSSSLCTSCKSDLFFSHRRDGGKTGRMMSFIGYKEDI</sequence>
<reference evidence="13 14" key="1">
    <citation type="submission" date="2023-06" db="EMBL/GenBank/DDBJ databases">
        <title>Five Gram-positive bacteria isolated from mangrove sediments in Shenzhen, Guangdong, China.</title>
        <authorList>
            <person name="Yu S."/>
            <person name="Zheng W."/>
            <person name="Huang Y."/>
        </authorList>
    </citation>
    <scope>NUCLEOTIDE SEQUENCE [LARGE SCALE GENOMIC DNA]</scope>
    <source>
        <strain evidence="13 14">SaN35-3</strain>
    </source>
</reference>
<protein>
    <recommendedName>
        <fullName evidence="12">Purine nucleoside phosphorylase</fullName>
    </recommendedName>
</protein>
<comment type="cofactor">
    <cofactor evidence="2">
        <name>Zn(2+)</name>
        <dbReference type="ChEBI" id="CHEBI:29105"/>
    </cofactor>
</comment>
<keyword evidence="14" id="KW-1185">Reference proteome</keyword>
<evidence type="ECO:0000256" key="11">
    <source>
        <dbReference type="ARBA" id="ARBA00049893"/>
    </source>
</evidence>
<evidence type="ECO:0000256" key="3">
    <source>
        <dbReference type="ARBA" id="ARBA00003215"/>
    </source>
</evidence>
<dbReference type="EMBL" id="CP129013">
    <property type="protein sequence ID" value="WLR43614.1"/>
    <property type="molecule type" value="Genomic_DNA"/>
</dbReference>
<evidence type="ECO:0000256" key="7">
    <source>
        <dbReference type="ARBA" id="ARBA00022801"/>
    </source>
</evidence>
<evidence type="ECO:0000256" key="1">
    <source>
        <dbReference type="ARBA" id="ARBA00000553"/>
    </source>
</evidence>
<accession>A0ABY9JW37</accession>
<dbReference type="CDD" id="cd16833">
    <property type="entry name" value="YfiH"/>
    <property type="match status" value="1"/>
</dbReference>
<evidence type="ECO:0000256" key="12">
    <source>
        <dbReference type="RuleBase" id="RU361274"/>
    </source>
</evidence>